<gene>
    <name evidence="1" type="ORF">V1477_018324</name>
</gene>
<protein>
    <submittedName>
        <fullName evidence="1">Uncharacterized protein</fullName>
    </submittedName>
</protein>
<evidence type="ECO:0000313" key="2">
    <source>
        <dbReference type="Proteomes" id="UP001607303"/>
    </source>
</evidence>
<sequence length="129" mass="15004">MKGQTVYERIEGYVEKYTGKGLVERCNSMIGAVMSATAVDWHKAMKLRVHHLAIIDTFELLILYFYHTSIPMKKTNETFENVYVLFFSPNSTKTKNFKIHRKPHMIHNSTLRSPLLENIPKFTVITGLR</sequence>
<dbReference type="AlphaFoldDB" id="A0ABD2AZW0"/>
<accession>A0ABD2AZW0</accession>
<dbReference type="Proteomes" id="UP001607303">
    <property type="component" value="Unassembled WGS sequence"/>
</dbReference>
<evidence type="ECO:0000313" key="1">
    <source>
        <dbReference type="EMBL" id="KAL2725886.1"/>
    </source>
</evidence>
<name>A0ABD2AZW0_VESMC</name>
<proteinExistence type="predicted"/>
<dbReference type="EMBL" id="JAYRBN010000110">
    <property type="protein sequence ID" value="KAL2725886.1"/>
    <property type="molecule type" value="Genomic_DNA"/>
</dbReference>
<keyword evidence="2" id="KW-1185">Reference proteome</keyword>
<organism evidence="1 2">
    <name type="scientific">Vespula maculifrons</name>
    <name type="common">Eastern yellow jacket</name>
    <name type="synonym">Wasp</name>
    <dbReference type="NCBI Taxonomy" id="7453"/>
    <lineage>
        <taxon>Eukaryota</taxon>
        <taxon>Metazoa</taxon>
        <taxon>Ecdysozoa</taxon>
        <taxon>Arthropoda</taxon>
        <taxon>Hexapoda</taxon>
        <taxon>Insecta</taxon>
        <taxon>Pterygota</taxon>
        <taxon>Neoptera</taxon>
        <taxon>Endopterygota</taxon>
        <taxon>Hymenoptera</taxon>
        <taxon>Apocrita</taxon>
        <taxon>Aculeata</taxon>
        <taxon>Vespoidea</taxon>
        <taxon>Vespidae</taxon>
        <taxon>Vespinae</taxon>
        <taxon>Vespula</taxon>
    </lineage>
</organism>
<comment type="caution">
    <text evidence="1">The sequence shown here is derived from an EMBL/GenBank/DDBJ whole genome shotgun (WGS) entry which is preliminary data.</text>
</comment>
<reference evidence="1 2" key="1">
    <citation type="journal article" date="2024" name="Ann. Entomol. Soc. Am.">
        <title>Genomic analyses of the southern and eastern yellowjacket wasps (Hymenoptera: Vespidae) reveal evolutionary signatures of social life.</title>
        <authorList>
            <person name="Catto M.A."/>
            <person name="Caine P.B."/>
            <person name="Orr S.E."/>
            <person name="Hunt B.G."/>
            <person name="Goodisman M.A.D."/>
        </authorList>
    </citation>
    <scope>NUCLEOTIDE SEQUENCE [LARGE SCALE GENOMIC DNA]</scope>
    <source>
        <strain evidence="1">232</strain>
        <tissue evidence="1">Head and thorax</tissue>
    </source>
</reference>